<feature type="repeat" description="TPR" evidence="5">
    <location>
        <begin position="276"/>
        <end position="309"/>
    </location>
</feature>
<sequence>MDPMKMLDMQLRTGIGHSDVDEFCSRVDAVTKAMEEIKNGTFDPNNCNIPGFKTPEQEEREQQERAQREAERKQREEERRQKEKQEERETWWQRAKLRFSFDADEASSNQSKHGQDRDTDAQARVDTWRRWGNRTLAAYRARDANDYSVWEKWEPNDPVTAAERAEREAQLEKLRNEEFEKNNPEFCNQFKEDQAKRQESQLSKRTAAEKLKENGNKLYKKKQYETAIKTYMQALEKAPFNEAVLTNIAQSYLRLTKLEDSIEFSSRALFVNPKHVKALSRRAQALYEKNEWELASRDIKQALAIEPGNNDLQEQHARIVGDYEDSQVHARLETQLHESATTANKAPQEANQVLRVAELRFVVELMHKLEESATSEATPPPPTTGDDRHDNQSPPAVSRAWVAYELVLPFFQRNSEVRTMFRTSGELNKLLHRITTALERFDEVMDSSEAVGVLTSMLSCTVAVMVNEPRNHVVSHRDVPFRKILITKFHQLSGSTTAIPMPWSLGQHIVRLVQTIIDTKCWKTSIMAPPHASSTLLQLLRLSEDGATPIESAARRSVVQSAASMCFTLSSDTHDVNHFVDKQRSNVCLVSIYEVLQRVRDAPTRSPELLQDVLGLLTNLSTHEQVRRALEQDAHRAVREALVPALVHIAVETVSASSSISCERALAALLNLTFEDQSCVRQCLLQDGTNVDQVSSLLEHAQKLDVRWRSLVLVFARAVSVICRFHSINPMDASPVVHQLSSDYLLQLLRRLCVLAVQQVTKTTEEAQTDDLWHLSAQIWCHLGWCVKIPSVRAFLRRDGQSLKEMVRLISLINSGAIFTDTKARLVGNMTKVLIAMQNDHDTDDFLVFRRHDTLATLVKALQLLPDGHARKNVAILLAKLCQYDPAIKETVRSLRGIEIMLSVSRSLQTSSI</sequence>
<dbReference type="PROSITE" id="PS50005">
    <property type="entry name" value="TPR"/>
    <property type="match status" value="3"/>
</dbReference>
<feature type="repeat" description="TPR" evidence="5">
    <location>
        <begin position="242"/>
        <end position="275"/>
    </location>
</feature>
<dbReference type="SUPFAM" id="SSF48371">
    <property type="entry name" value="ARM repeat"/>
    <property type="match status" value="1"/>
</dbReference>
<dbReference type="EMBL" id="DAKRPA010000265">
    <property type="protein sequence ID" value="DAZ94163.1"/>
    <property type="molecule type" value="Genomic_DNA"/>
</dbReference>
<dbReference type="InterPro" id="IPR016024">
    <property type="entry name" value="ARM-type_fold"/>
</dbReference>
<feature type="compositionally biased region" description="Basic and acidic residues" evidence="6">
    <location>
        <begin position="113"/>
        <end position="122"/>
    </location>
</feature>
<dbReference type="AlphaFoldDB" id="A0AAV2YLG2"/>
<organism evidence="7 8">
    <name type="scientific">Lagenidium giganteum</name>
    <dbReference type="NCBI Taxonomy" id="4803"/>
    <lineage>
        <taxon>Eukaryota</taxon>
        <taxon>Sar</taxon>
        <taxon>Stramenopiles</taxon>
        <taxon>Oomycota</taxon>
        <taxon>Peronosporomycetes</taxon>
        <taxon>Pythiales</taxon>
        <taxon>Pythiaceae</taxon>
    </lineage>
</organism>
<evidence type="ECO:0000256" key="3">
    <source>
        <dbReference type="ARBA" id="ARBA00022737"/>
    </source>
</evidence>
<feature type="region of interest" description="Disordered" evidence="6">
    <location>
        <begin position="370"/>
        <end position="394"/>
    </location>
</feature>
<dbReference type="GO" id="GO:0005829">
    <property type="term" value="C:cytosol"/>
    <property type="evidence" value="ECO:0007669"/>
    <property type="project" value="TreeGrafter"/>
</dbReference>
<evidence type="ECO:0000256" key="2">
    <source>
        <dbReference type="ARBA" id="ARBA00022490"/>
    </source>
</evidence>
<feature type="region of interest" description="Disordered" evidence="6">
    <location>
        <begin position="102"/>
        <end position="122"/>
    </location>
</feature>
<evidence type="ECO:0000256" key="4">
    <source>
        <dbReference type="ARBA" id="ARBA00022803"/>
    </source>
</evidence>
<name>A0AAV2YLG2_9STRA</name>
<evidence type="ECO:0000313" key="8">
    <source>
        <dbReference type="Proteomes" id="UP001146120"/>
    </source>
</evidence>
<accession>A0AAV2YLG2</accession>
<evidence type="ECO:0000256" key="6">
    <source>
        <dbReference type="SAM" id="MobiDB-lite"/>
    </source>
</evidence>
<feature type="repeat" description="TPR" evidence="5">
    <location>
        <begin position="208"/>
        <end position="241"/>
    </location>
</feature>
<keyword evidence="4 5" id="KW-0802">TPR repeat</keyword>
<dbReference type="Proteomes" id="UP001146120">
    <property type="component" value="Unassembled WGS sequence"/>
</dbReference>
<dbReference type="InterPro" id="IPR019734">
    <property type="entry name" value="TPR_rpt"/>
</dbReference>
<proteinExistence type="predicted"/>
<dbReference type="InterPro" id="IPR051982">
    <property type="entry name" value="CiliaryAsmbly_MitoImport"/>
</dbReference>
<comment type="subcellular location">
    <subcellularLocation>
        <location evidence="1">Cytoplasm</location>
    </subcellularLocation>
</comment>
<dbReference type="InterPro" id="IPR011989">
    <property type="entry name" value="ARM-like"/>
</dbReference>
<feature type="region of interest" description="Disordered" evidence="6">
    <location>
        <begin position="39"/>
        <end position="87"/>
    </location>
</feature>
<protein>
    <submittedName>
        <fullName evidence="7">Uncharacterized protein</fullName>
    </submittedName>
</protein>
<dbReference type="GO" id="GO:0006626">
    <property type="term" value="P:protein targeting to mitochondrion"/>
    <property type="evidence" value="ECO:0007669"/>
    <property type="project" value="TreeGrafter"/>
</dbReference>
<dbReference type="GO" id="GO:0031072">
    <property type="term" value="F:heat shock protein binding"/>
    <property type="evidence" value="ECO:0007669"/>
    <property type="project" value="TreeGrafter"/>
</dbReference>
<evidence type="ECO:0000256" key="5">
    <source>
        <dbReference type="PROSITE-ProRule" id="PRU00339"/>
    </source>
</evidence>
<gene>
    <name evidence="7" type="ORF">N0F65_008255</name>
</gene>
<dbReference type="PANTHER" id="PTHR45984:SF1">
    <property type="entry name" value="SPAG1 AXONEMAL DYNEIN ASSEMBLY FACTOR"/>
    <property type="match status" value="1"/>
</dbReference>
<keyword evidence="3" id="KW-0677">Repeat</keyword>
<comment type="caution">
    <text evidence="7">The sequence shown here is derived from an EMBL/GenBank/DDBJ whole genome shotgun (WGS) entry which is preliminary data.</text>
</comment>
<dbReference type="PANTHER" id="PTHR45984">
    <property type="entry name" value="RNA (RNA) POLYMERASE II ASSOCIATED PROTEIN HOMOLOG"/>
    <property type="match status" value="1"/>
</dbReference>
<dbReference type="SUPFAM" id="SSF48452">
    <property type="entry name" value="TPR-like"/>
    <property type="match status" value="1"/>
</dbReference>
<dbReference type="GO" id="GO:0005739">
    <property type="term" value="C:mitochondrion"/>
    <property type="evidence" value="ECO:0007669"/>
    <property type="project" value="TreeGrafter"/>
</dbReference>
<dbReference type="Gene3D" id="1.25.40.10">
    <property type="entry name" value="Tetratricopeptide repeat domain"/>
    <property type="match status" value="1"/>
</dbReference>
<keyword evidence="8" id="KW-1185">Reference proteome</keyword>
<keyword evidence="2" id="KW-0963">Cytoplasm</keyword>
<feature type="compositionally biased region" description="Basic and acidic residues" evidence="6">
    <location>
        <begin position="55"/>
        <end position="87"/>
    </location>
</feature>
<evidence type="ECO:0000256" key="1">
    <source>
        <dbReference type="ARBA" id="ARBA00004496"/>
    </source>
</evidence>
<dbReference type="SMART" id="SM00028">
    <property type="entry name" value="TPR"/>
    <property type="match status" value="3"/>
</dbReference>
<reference evidence="7" key="2">
    <citation type="journal article" date="2023" name="Microbiol Resour">
        <title>Decontamination and Annotation of the Draft Genome Sequence of the Oomycete Lagenidium giganteum ARSEF 373.</title>
        <authorList>
            <person name="Morgan W.R."/>
            <person name="Tartar A."/>
        </authorList>
    </citation>
    <scope>NUCLEOTIDE SEQUENCE</scope>
    <source>
        <strain evidence="7">ARSEF 373</strain>
    </source>
</reference>
<evidence type="ECO:0000313" key="7">
    <source>
        <dbReference type="EMBL" id="DAZ94163.1"/>
    </source>
</evidence>
<reference evidence="7" key="1">
    <citation type="submission" date="2022-11" db="EMBL/GenBank/DDBJ databases">
        <authorList>
            <person name="Morgan W.R."/>
            <person name="Tartar A."/>
        </authorList>
    </citation>
    <scope>NUCLEOTIDE SEQUENCE</scope>
    <source>
        <strain evidence="7">ARSEF 373</strain>
    </source>
</reference>
<dbReference type="Gene3D" id="1.25.10.10">
    <property type="entry name" value="Leucine-rich Repeat Variant"/>
    <property type="match status" value="1"/>
</dbReference>
<dbReference type="InterPro" id="IPR011990">
    <property type="entry name" value="TPR-like_helical_dom_sf"/>
</dbReference>